<dbReference type="PANTHER" id="PTHR34144:SF7">
    <property type="entry name" value="EXPORT PROTEIN (CAP59), PUTATIVE (AFU_ORTHOLOGUE AFUA_7G05020)-RELATED"/>
    <property type="match status" value="1"/>
</dbReference>
<gene>
    <name evidence="3" type="ORF">AZE42_05477</name>
</gene>
<keyword evidence="2" id="KW-0472">Membrane</keyword>
<organism evidence="3 4">
    <name type="scientific">Rhizopogon vesiculosus</name>
    <dbReference type="NCBI Taxonomy" id="180088"/>
    <lineage>
        <taxon>Eukaryota</taxon>
        <taxon>Fungi</taxon>
        <taxon>Dikarya</taxon>
        <taxon>Basidiomycota</taxon>
        <taxon>Agaricomycotina</taxon>
        <taxon>Agaricomycetes</taxon>
        <taxon>Agaricomycetidae</taxon>
        <taxon>Boletales</taxon>
        <taxon>Suillineae</taxon>
        <taxon>Rhizopogonaceae</taxon>
        <taxon>Rhizopogon</taxon>
    </lineage>
</organism>
<dbReference type="Proteomes" id="UP000183567">
    <property type="component" value="Unassembled WGS sequence"/>
</dbReference>
<evidence type="ECO:0000256" key="1">
    <source>
        <dbReference type="SAM" id="MobiDB-lite"/>
    </source>
</evidence>
<feature type="transmembrane region" description="Helical" evidence="2">
    <location>
        <begin position="29"/>
        <end position="53"/>
    </location>
</feature>
<evidence type="ECO:0000313" key="3">
    <source>
        <dbReference type="EMBL" id="OJA11625.1"/>
    </source>
</evidence>
<keyword evidence="2" id="KW-1133">Transmembrane helix</keyword>
<dbReference type="Pfam" id="PF11735">
    <property type="entry name" value="CAP59_mtransfer"/>
    <property type="match status" value="1"/>
</dbReference>
<dbReference type="STRING" id="180088.A0A1J8QDF2"/>
<dbReference type="InterPro" id="IPR029044">
    <property type="entry name" value="Nucleotide-diphossugar_trans"/>
</dbReference>
<keyword evidence="2" id="KW-0812">Transmembrane</keyword>
<dbReference type="AlphaFoldDB" id="A0A1J8QDF2"/>
<dbReference type="OrthoDB" id="262547at2759"/>
<accession>A0A1J8QDF2</accession>
<keyword evidence="4" id="KW-1185">Reference proteome</keyword>
<evidence type="ECO:0000256" key="2">
    <source>
        <dbReference type="SAM" id="Phobius"/>
    </source>
</evidence>
<name>A0A1J8QDF2_9AGAM</name>
<dbReference type="EMBL" id="LVVM01004995">
    <property type="protein sequence ID" value="OJA11625.1"/>
    <property type="molecule type" value="Genomic_DNA"/>
</dbReference>
<protein>
    <recommendedName>
        <fullName evidence="5">Glycosyltransferase family 69 protein</fullName>
    </recommendedName>
</protein>
<reference evidence="3 4" key="1">
    <citation type="submission" date="2016-03" db="EMBL/GenBank/DDBJ databases">
        <title>Comparative genomics of the ectomycorrhizal sister species Rhizopogon vinicolor and Rhizopogon vesiculosus (Basidiomycota: Boletales) reveals a divergence of the mating type B locus.</title>
        <authorList>
            <person name="Mujic A.B."/>
            <person name="Kuo A."/>
            <person name="Tritt A."/>
            <person name="Lipzen A."/>
            <person name="Chen C."/>
            <person name="Johnson J."/>
            <person name="Sharma A."/>
            <person name="Barry K."/>
            <person name="Grigoriev I.V."/>
            <person name="Spatafora J.W."/>
        </authorList>
    </citation>
    <scope>NUCLEOTIDE SEQUENCE [LARGE SCALE GENOMIC DNA]</scope>
    <source>
        <strain evidence="3 4">AM-OR11-056</strain>
    </source>
</reference>
<evidence type="ECO:0000313" key="4">
    <source>
        <dbReference type="Proteomes" id="UP000183567"/>
    </source>
</evidence>
<feature type="region of interest" description="Disordered" evidence="1">
    <location>
        <begin position="136"/>
        <end position="155"/>
    </location>
</feature>
<dbReference type="InterPro" id="IPR021047">
    <property type="entry name" value="Mannosyltransferase_CMT1"/>
</dbReference>
<proteinExistence type="predicted"/>
<dbReference type="SUPFAM" id="SSF53448">
    <property type="entry name" value="Nucleotide-diphospho-sugar transferases"/>
    <property type="match status" value="1"/>
</dbReference>
<feature type="transmembrane region" description="Helical" evidence="2">
    <location>
        <begin position="83"/>
        <end position="104"/>
    </location>
</feature>
<dbReference type="PANTHER" id="PTHR34144">
    <property type="entry name" value="CHROMOSOME 8, WHOLE GENOME SHOTGUN SEQUENCE"/>
    <property type="match status" value="1"/>
</dbReference>
<sequence length="587" mass="67500">MPSPLYPSPSSYPPSLTKIFGVAQIVIHVIYHIFFIILRIPGLVSLSILVALYKTAERKFSDKFFLAQEGHVWLPAFPSSWRFLLLLLVIVPIFAFIQVLRLLVGRFSLPLLIDRWIKTFGTRNLSHHGYVMFQQDGRGRDRRESSNATDEENPLVDGAEEYGERSFSRPTSPTARLARHLKARRIQLLAYVILFCVSTWVGVHYEQSGDVRYRNAIQAAVARPRRQGYGKQGELFEPVKSNATYIGSEKIFIAAMFYNNEQVIPYWHDSLIKVIHYLGPDNVFVSIVESHSTDGSPRLLHALDVDLARMDVPRRILTEDKAVTKPDDMSGNNRIEFLAATRNRAMEPLREGGYDRVVFSNDIYIEPESIVELLETNNGDYDMACGLDFGHFGAYDMWVLRDRQAKLASGIWPYFFDEADYHAMQSDSPVPVFTCWNGIVAFTADPLLPIALRSNRILSNNSLPYDLPSTHPAAHNPFMRGPNPALTPPIQFRASAPGECFSSESFLLPYDMRRQFNLQQIYVNPRVINGYDWRFYVYFKWLMRHPVLRWWIEKVYNGAWMARAVMVVGDPERVSRWDGGDCHPWWF</sequence>
<comment type="caution">
    <text evidence="3">The sequence shown here is derived from an EMBL/GenBank/DDBJ whole genome shotgun (WGS) entry which is preliminary data.</text>
</comment>
<evidence type="ECO:0008006" key="5">
    <source>
        <dbReference type="Google" id="ProtNLM"/>
    </source>
</evidence>